<proteinExistence type="inferred from homology"/>
<dbReference type="GO" id="GO:0003968">
    <property type="term" value="F:RNA-directed RNA polymerase activity"/>
    <property type="evidence" value="ECO:0007669"/>
    <property type="project" value="UniProtKB-KW"/>
</dbReference>
<comment type="catalytic activity">
    <reaction evidence="1">
        <text>RNA(n) + a ribonucleoside 5'-triphosphate = RNA(n+1) + diphosphate</text>
        <dbReference type="Rhea" id="RHEA:21248"/>
        <dbReference type="Rhea" id="RHEA-COMP:14527"/>
        <dbReference type="Rhea" id="RHEA-COMP:17342"/>
        <dbReference type="ChEBI" id="CHEBI:33019"/>
        <dbReference type="ChEBI" id="CHEBI:61557"/>
        <dbReference type="ChEBI" id="CHEBI:140395"/>
        <dbReference type="EC" id="2.7.7.48"/>
    </reaction>
</comment>
<organism evidence="3">
    <name type="scientific">Ditylum brightwellii</name>
    <dbReference type="NCBI Taxonomy" id="49249"/>
    <lineage>
        <taxon>Eukaryota</taxon>
        <taxon>Sar</taxon>
        <taxon>Stramenopiles</taxon>
        <taxon>Ochrophyta</taxon>
        <taxon>Bacillariophyta</taxon>
        <taxon>Mediophyceae</taxon>
        <taxon>Lithodesmiophycidae</taxon>
        <taxon>Lithodesmiales</taxon>
        <taxon>Lithodesmiaceae</taxon>
        <taxon>Ditylum</taxon>
    </lineage>
</organism>
<comment type="similarity">
    <text evidence="1">Belongs to the RdRP family.</text>
</comment>
<keyword evidence="1" id="KW-0696">RNA-directed RNA polymerase</keyword>
<gene>
    <name evidence="3" type="ORF">DBRI00130_LOCUS24840</name>
</gene>
<keyword evidence="1" id="KW-0694">RNA-binding</keyword>
<dbReference type="AlphaFoldDB" id="A0A7S4VFE2"/>
<dbReference type="GO" id="GO:0003723">
    <property type="term" value="F:RNA binding"/>
    <property type="evidence" value="ECO:0007669"/>
    <property type="project" value="UniProtKB-KW"/>
</dbReference>
<protein>
    <recommendedName>
        <fullName evidence="1">RNA-dependent RNA polymerase</fullName>
        <ecNumber evidence="1">2.7.7.48</ecNumber>
    </recommendedName>
</protein>
<evidence type="ECO:0000256" key="1">
    <source>
        <dbReference type="RuleBase" id="RU363098"/>
    </source>
</evidence>
<keyword evidence="1" id="KW-0548">Nucleotidyltransferase</keyword>
<evidence type="ECO:0000313" key="3">
    <source>
        <dbReference type="EMBL" id="CAE4626146.1"/>
    </source>
</evidence>
<reference evidence="3" key="1">
    <citation type="submission" date="2021-01" db="EMBL/GenBank/DDBJ databases">
        <authorList>
            <person name="Corre E."/>
            <person name="Pelletier E."/>
            <person name="Niang G."/>
            <person name="Scheremetjew M."/>
            <person name="Finn R."/>
            <person name="Kale V."/>
            <person name="Holt S."/>
            <person name="Cochrane G."/>
            <person name="Meng A."/>
            <person name="Brown T."/>
            <person name="Cohen L."/>
        </authorList>
    </citation>
    <scope>NUCLEOTIDE SEQUENCE</scope>
    <source>
        <strain evidence="3">GSO104</strain>
    </source>
</reference>
<feature type="domain" description="RDRP core" evidence="2">
    <location>
        <begin position="90"/>
        <end position="202"/>
    </location>
</feature>
<dbReference type="EMBL" id="HBNS01031710">
    <property type="protein sequence ID" value="CAE4626146.1"/>
    <property type="molecule type" value="Transcribed_RNA"/>
</dbReference>
<dbReference type="InterPro" id="IPR057596">
    <property type="entry name" value="RDRP_core"/>
</dbReference>
<name>A0A7S4VFE2_9STRA</name>
<accession>A0A7S4VFE2</accession>
<evidence type="ECO:0000259" key="2">
    <source>
        <dbReference type="Pfam" id="PF05183"/>
    </source>
</evidence>
<sequence length="225" mass="24738">MRKVSESMAKKKAFEGVFLLINEAYPSSSNKMMERCINPNSRKAPTKSSTADLKELGEMISKVLLACGVPDDLLIKYKKNCTEFQGRHHTFLVGMCDCTAGGLPPGTVFLTGFGVGSVHRKVFITRSPCTEPQDAKVIPIVSEKPTDMLQEDWNHLCSLPFGAVVFSSPQDDKAMSLVESINNSDLDGDLFFCLWDPCMLPFLEDAVGGLSVAHEKDILAEDKKN</sequence>
<dbReference type="Pfam" id="PF05183">
    <property type="entry name" value="RdRP"/>
    <property type="match status" value="1"/>
</dbReference>
<keyword evidence="1" id="KW-0808">Transferase</keyword>
<dbReference type="EC" id="2.7.7.48" evidence="1"/>